<name>A0A7W9A5W1_9CAUL</name>
<feature type="signal peptide" evidence="1">
    <location>
        <begin position="1"/>
        <end position="25"/>
    </location>
</feature>
<dbReference type="InterPro" id="IPR008309">
    <property type="entry name" value="YdbL"/>
</dbReference>
<keyword evidence="3" id="KW-1185">Reference proteome</keyword>
<evidence type="ECO:0000313" key="2">
    <source>
        <dbReference type="EMBL" id="MBB5661785.1"/>
    </source>
</evidence>
<protein>
    <recommendedName>
        <fullName evidence="4">DUF1318 domain-containing protein</fullName>
    </recommendedName>
</protein>
<keyword evidence="1" id="KW-0732">Signal</keyword>
<feature type="chain" id="PRO_5031507150" description="DUF1318 domain-containing protein" evidence="1">
    <location>
        <begin position="26"/>
        <end position="120"/>
    </location>
</feature>
<dbReference type="EMBL" id="JACIJB010000016">
    <property type="protein sequence ID" value="MBB5661785.1"/>
    <property type="molecule type" value="Genomic_DNA"/>
</dbReference>
<reference evidence="2 3" key="1">
    <citation type="submission" date="2020-08" db="EMBL/GenBank/DDBJ databases">
        <title>Genomic Encyclopedia of Type Strains, Phase IV (KMG-IV): sequencing the most valuable type-strain genomes for metagenomic binning, comparative biology and taxonomic classification.</title>
        <authorList>
            <person name="Goeker M."/>
        </authorList>
    </citation>
    <scope>NUCLEOTIDE SEQUENCE [LARGE SCALE GENOMIC DNA]</scope>
    <source>
        <strain evidence="2 3">DSM 24448</strain>
    </source>
</reference>
<gene>
    <name evidence="2" type="ORF">FHS65_002555</name>
</gene>
<dbReference type="AlphaFoldDB" id="A0A7W9A5W1"/>
<dbReference type="OrthoDB" id="7474881at2"/>
<evidence type="ECO:0008006" key="4">
    <source>
        <dbReference type="Google" id="ProtNLM"/>
    </source>
</evidence>
<dbReference type="Pfam" id="PF07027">
    <property type="entry name" value="DUF1318"/>
    <property type="match status" value="1"/>
</dbReference>
<evidence type="ECO:0000313" key="3">
    <source>
        <dbReference type="Proteomes" id="UP000548978"/>
    </source>
</evidence>
<accession>A0A7W9A5W1</accession>
<organism evidence="2 3">
    <name type="scientific">Brevundimonas halotolerans</name>
    <dbReference type="NCBI Taxonomy" id="69670"/>
    <lineage>
        <taxon>Bacteria</taxon>
        <taxon>Pseudomonadati</taxon>
        <taxon>Pseudomonadota</taxon>
        <taxon>Alphaproteobacteria</taxon>
        <taxon>Caulobacterales</taxon>
        <taxon>Caulobacteraceae</taxon>
        <taxon>Brevundimonas</taxon>
    </lineage>
</organism>
<dbReference type="RefSeq" id="WP_123286305.1">
    <property type="nucleotide sequence ID" value="NZ_JACIJB010000016.1"/>
</dbReference>
<sequence length="120" mass="12696">MTFRKLFVIAAAVAALGVAATGAFAQSAEQKAMVDRAKAEGIVGEQADGYLGFRVSSSDPALNEAVQVINSGRRQAYARSAAEAGTTAAVAGAVMFETQLLPRITSGQWYRTNDGRWVQR</sequence>
<proteinExistence type="predicted"/>
<dbReference type="Proteomes" id="UP000548978">
    <property type="component" value="Unassembled WGS sequence"/>
</dbReference>
<comment type="caution">
    <text evidence="2">The sequence shown here is derived from an EMBL/GenBank/DDBJ whole genome shotgun (WGS) entry which is preliminary data.</text>
</comment>
<evidence type="ECO:0000256" key="1">
    <source>
        <dbReference type="SAM" id="SignalP"/>
    </source>
</evidence>